<reference evidence="1" key="1">
    <citation type="submission" date="2011-08" db="EMBL/GenBank/DDBJ databases">
        <title>Complete sequence of chromosome of Streptomyces violaceusniger Tu 4113.</title>
        <authorList>
            <consortium name="US DOE Joint Genome Institute"/>
            <person name="Lucas S."/>
            <person name="Han J."/>
            <person name="Lapidus A."/>
            <person name="Cheng J.-F."/>
            <person name="Goodwin L."/>
            <person name="Pitluck S."/>
            <person name="Peters L."/>
            <person name="Ivanova N."/>
            <person name="Daligault H."/>
            <person name="Detter J.C."/>
            <person name="Han C."/>
            <person name="Tapia R."/>
            <person name="Land M."/>
            <person name="Hauser L."/>
            <person name="Kyrpides N."/>
            <person name="Ivanova N."/>
            <person name="Pagani I."/>
            <person name="Hagen A."/>
            <person name="Katz L."/>
            <person name="Fiedler H.-P."/>
            <person name="Keasling J."/>
            <person name="Fortman J."/>
            <person name="Woyke T."/>
        </authorList>
    </citation>
    <scope>NUCLEOTIDE SEQUENCE [LARGE SCALE GENOMIC DNA]</scope>
    <source>
        <strain evidence="1">Tu 4113</strain>
    </source>
</reference>
<dbReference type="AlphaFoldDB" id="G2NVH5"/>
<dbReference type="HOGENOM" id="CLU_2182591_0_0_11"/>
<accession>G2NVH5</accession>
<dbReference type="EMBL" id="CP002994">
    <property type="protein sequence ID" value="AEM85728.1"/>
    <property type="molecule type" value="Genomic_DNA"/>
</dbReference>
<proteinExistence type="predicted"/>
<sequence length="109" mass="11451">MAGGEGGRTGRRPEECPTVLAGTLTEAEHAARTMVDLAHHSTAAPAGPESAPTAARPDTVLVTPAEPARRRPPAWLLTTAIAIVTATTTYVQDRRSAAHAPSPHERTQR</sequence>
<dbReference type="Proteomes" id="UP000008703">
    <property type="component" value="Chromosome"/>
</dbReference>
<gene>
    <name evidence="1" type="ORF">Strvi_6252</name>
</gene>
<evidence type="ECO:0000313" key="2">
    <source>
        <dbReference type="Proteomes" id="UP000008703"/>
    </source>
</evidence>
<protein>
    <submittedName>
        <fullName evidence="1">Uncharacterized protein</fullName>
    </submittedName>
</protein>
<organism evidence="1 2">
    <name type="scientific">Streptomyces violaceusniger (strain Tu 4113)</name>
    <dbReference type="NCBI Taxonomy" id="653045"/>
    <lineage>
        <taxon>Bacteria</taxon>
        <taxon>Bacillati</taxon>
        <taxon>Actinomycetota</taxon>
        <taxon>Actinomycetes</taxon>
        <taxon>Kitasatosporales</taxon>
        <taxon>Streptomycetaceae</taxon>
        <taxon>Streptomyces</taxon>
        <taxon>Streptomyces violaceusniger group</taxon>
    </lineage>
</organism>
<name>G2NVH5_STRV4</name>
<evidence type="ECO:0000313" key="1">
    <source>
        <dbReference type="EMBL" id="AEM85728.1"/>
    </source>
</evidence>
<keyword evidence="2" id="KW-1185">Reference proteome</keyword>
<dbReference type="KEGG" id="svl:Strvi_6252"/>